<dbReference type="InterPro" id="IPR017452">
    <property type="entry name" value="GPCR_Rhodpsn_7TM"/>
</dbReference>
<evidence type="ECO:0000259" key="9">
    <source>
        <dbReference type="PROSITE" id="PS50262"/>
    </source>
</evidence>
<feature type="region of interest" description="Disordered" evidence="7">
    <location>
        <begin position="472"/>
        <end position="553"/>
    </location>
</feature>
<feature type="compositionally biased region" description="Basic residues" evidence="7">
    <location>
        <begin position="397"/>
        <end position="410"/>
    </location>
</feature>
<dbReference type="EMBL" id="CAJNOK010013518">
    <property type="protein sequence ID" value="CAF1185899.1"/>
    <property type="molecule type" value="Genomic_DNA"/>
</dbReference>
<keyword evidence="2" id="KW-1003">Cell membrane</keyword>
<organism evidence="11 12">
    <name type="scientific">Didymodactylos carnosus</name>
    <dbReference type="NCBI Taxonomy" id="1234261"/>
    <lineage>
        <taxon>Eukaryota</taxon>
        <taxon>Metazoa</taxon>
        <taxon>Spiralia</taxon>
        <taxon>Gnathifera</taxon>
        <taxon>Rotifera</taxon>
        <taxon>Eurotatoria</taxon>
        <taxon>Bdelloidea</taxon>
        <taxon>Philodinida</taxon>
        <taxon>Philodinidae</taxon>
        <taxon>Didymodactylos</taxon>
    </lineage>
</organism>
<dbReference type="Gene3D" id="1.20.1070.10">
    <property type="entry name" value="Rhodopsin 7-helix transmembrane proteins"/>
    <property type="match status" value="1"/>
</dbReference>
<gene>
    <name evidence="10" type="ORF">OVA965_LOCUS23293</name>
    <name evidence="11" type="ORF">TMI583_LOCUS24009</name>
</gene>
<evidence type="ECO:0000256" key="5">
    <source>
        <dbReference type="ARBA" id="ARBA00023136"/>
    </source>
</evidence>
<proteinExistence type="predicted"/>
<keyword evidence="5 8" id="KW-0472">Membrane</keyword>
<evidence type="ECO:0000256" key="2">
    <source>
        <dbReference type="ARBA" id="ARBA00022475"/>
    </source>
</evidence>
<feature type="transmembrane region" description="Helical" evidence="8">
    <location>
        <begin position="105"/>
        <end position="126"/>
    </location>
</feature>
<dbReference type="CDD" id="cd00637">
    <property type="entry name" value="7tm_classA_rhodopsin-like"/>
    <property type="match status" value="1"/>
</dbReference>
<keyword evidence="6" id="KW-0675">Receptor</keyword>
<feature type="transmembrane region" description="Helical" evidence="8">
    <location>
        <begin position="63"/>
        <end position="85"/>
    </location>
</feature>
<keyword evidence="4 8" id="KW-1133">Transmembrane helix</keyword>
<dbReference type="Proteomes" id="UP000682733">
    <property type="component" value="Unassembled WGS sequence"/>
</dbReference>
<evidence type="ECO:0000256" key="8">
    <source>
        <dbReference type="SAM" id="Phobius"/>
    </source>
</evidence>
<feature type="region of interest" description="Disordered" evidence="7">
    <location>
        <begin position="579"/>
        <end position="598"/>
    </location>
</feature>
<feature type="domain" description="G-protein coupled receptors family 1 profile" evidence="9">
    <location>
        <begin position="41"/>
        <end position="344"/>
    </location>
</feature>
<dbReference type="Proteomes" id="UP000677228">
    <property type="component" value="Unassembled WGS sequence"/>
</dbReference>
<dbReference type="PANTHER" id="PTHR24241">
    <property type="entry name" value="NEUROPEPTIDE RECEPTOR-RELATED G-PROTEIN COUPLED RECEPTOR"/>
    <property type="match status" value="1"/>
</dbReference>
<evidence type="ECO:0000256" key="4">
    <source>
        <dbReference type="ARBA" id="ARBA00022989"/>
    </source>
</evidence>
<evidence type="ECO:0000256" key="7">
    <source>
        <dbReference type="SAM" id="MobiDB-lite"/>
    </source>
</evidence>
<feature type="compositionally biased region" description="Polar residues" evidence="7">
    <location>
        <begin position="443"/>
        <end position="459"/>
    </location>
</feature>
<dbReference type="GO" id="GO:0032870">
    <property type="term" value="P:cellular response to hormone stimulus"/>
    <property type="evidence" value="ECO:0007669"/>
    <property type="project" value="TreeGrafter"/>
</dbReference>
<dbReference type="SUPFAM" id="SSF81321">
    <property type="entry name" value="Family A G protein-coupled receptor-like"/>
    <property type="match status" value="1"/>
</dbReference>
<evidence type="ECO:0000256" key="6">
    <source>
        <dbReference type="ARBA" id="ARBA00023170"/>
    </source>
</evidence>
<evidence type="ECO:0000313" key="10">
    <source>
        <dbReference type="EMBL" id="CAF1185899.1"/>
    </source>
</evidence>
<evidence type="ECO:0000256" key="3">
    <source>
        <dbReference type="ARBA" id="ARBA00022692"/>
    </source>
</evidence>
<dbReference type="GO" id="GO:0042277">
    <property type="term" value="F:peptide binding"/>
    <property type="evidence" value="ECO:0007669"/>
    <property type="project" value="TreeGrafter"/>
</dbReference>
<feature type="transmembrane region" description="Helical" evidence="8">
    <location>
        <begin position="29"/>
        <end position="51"/>
    </location>
</feature>
<feature type="compositionally biased region" description="Basic and acidic residues" evidence="7">
    <location>
        <begin position="533"/>
        <end position="543"/>
    </location>
</feature>
<accession>A0A8S2NB01</accession>
<evidence type="ECO:0000313" key="11">
    <source>
        <dbReference type="EMBL" id="CAF3997009.1"/>
    </source>
</evidence>
<evidence type="ECO:0000256" key="1">
    <source>
        <dbReference type="ARBA" id="ARBA00004651"/>
    </source>
</evidence>
<feature type="compositionally biased region" description="Low complexity" evidence="7">
    <location>
        <begin position="476"/>
        <end position="486"/>
    </location>
</feature>
<dbReference type="AlphaFoldDB" id="A0A8S2NB01"/>
<comment type="caution">
    <text evidence="11">The sequence shown here is derived from an EMBL/GenBank/DDBJ whole genome shotgun (WGS) entry which is preliminary data.</text>
</comment>
<feature type="transmembrane region" description="Helical" evidence="8">
    <location>
        <begin position="294"/>
        <end position="314"/>
    </location>
</feature>
<dbReference type="GO" id="GO:0005886">
    <property type="term" value="C:plasma membrane"/>
    <property type="evidence" value="ECO:0007669"/>
    <property type="project" value="UniProtKB-SubCell"/>
</dbReference>
<dbReference type="PROSITE" id="PS50262">
    <property type="entry name" value="G_PROTEIN_RECEP_F1_2"/>
    <property type="match status" value="1"/>
</dbReference>
<feature type="region of interest" description="Disordered" evidence="7">
    <location>
        <begin position="392"/>
        <end position="459"/>
    </location>
</feature>
<dbReference type="GO" id="GO:0004930">
    <property type="term" value="F:G protein-coupled receptor activity"/>
    <property type="evidence" value="ECO:0007669"/>
    <property type="project" value="TreeGrafter"/>
</dbReference>
<feature type="transmembrane region" description="Helical" evidence="8">
    <location>
        <begin position="229"/>
        <end position="247"/>
    </location>
</feature>
<dbReference type="PANTHER" id="PTHR24241:SF76">
    <property type="entry name" value="NEUROPEPTIDE SIFAMIDE RECEPTOR"/>
    <property type="match status" value="1"/>
</dbReference>
<keyword evidence="3 8" id="KW-0812">Transmembrane</keyword>
<protein>
    <recommendedName>
        <fullName evidence="9">G-protein coupled receptors family 1 profile domain-containing protein</fullName>
    </recommendedName>
</protein>
<feature type="transmembrane region" description="Helical" evidence="8">
    <location>
        <begin position="178"/>
        <end position="204"/>
    </location>
</feature>
<comment type="subcellular location">
    <subcellularLocation>
        <location evidence="1">Cell membrane</location>
        <topology evidence="1">Multi-pass membrane protein</topology>
    </subcellularLocation>
</comment>
<feature type="compositionally biased region" description="Basic residues" evidence="7">
    <location>
        <begin position="431"/>
        <end position="442"/>
    </location>
</feature>
<sequence length="598" mass="69551">MSNITSILTDLHLSSIARTLNGVGSIEIYMLYAIGGFGILTNLFTIFCLIIIRTFRTKHSCFLFHHCLIGLTESILCIPFAMSYFMNQKNSPEKMIIHCDSLGHIHLACVTAQVLNIVAMVALEAYRFEDLLHHESTTSLATSTSAKTQQDEQQLYHAQDHHHHNQPQRKSSVFKSTISCSCLIFGIVIIWCSSIILHLGITWIGSEAKIYYHTDHRYCNFIIREERGYVLYLMWIIITLCSLIITIRYIRKVYVEVKQKRKKDAPLLSLSIIKGVDIANKALIMQQILQRITAYNVIIALFIFFWFPLFIVTLCDTKFHVSAKLLRILLLIAWSNSSFSPLCYTLLIPKFSDLCLPCIRDDKRNQYDTMKSYYNRVGDRFHDLGMWEEHQREKQKQIRSQRHRFYRSKKSSATTTSAEDDESEMMELNRLPKKTFIKKKQQHQYSNRRGNKLMNNTYRRPNEHREFLNTLPTIVSTSTPPSSSPTFKRTLFSDSSRTTTHQPQSSPSQHAQITRNSSTSSTSSVSSLTNVTPEKHHYNKAESIRYQQPRRIPVGRQQQHYTVYNQQQPYHKKRLIHSDEQQRKQQLSNGLLIKISKR</sequence>
<dbReference type="EMBL" id="CAJOBA010035045">
    <property type="protein sequence ID" value="CAF3997009.1"/>
    <property type="molecule type" value="Genomic_DNA"/>
</dbReference>
<evidence type="ECO:0000313" key="12">
    <source>
        <dbReference type="Proteomes" id="UP000682733"/>
    </source>
</evidence>
<feature type="compositionally biased region" description="Low complexity" evidence="7">
    <location>
        <begin position="495"/>
        <end position="532"/>
    </location>
</feature>
<reference evidence="11" key="1">
    <citation type="submission" date="2021-02" db="EMBL/GenBank/DDBJ databases">
        <authorList>
            <person name="Nowell W R."/>
        </authorList>
    </citation>
    <scope>NUCLEOTIDE SEQUENCE</scope>
</reference>
<name>A0A8S2NB01_9BILA</name>